<evidence type="ECO:0000259" key="2">
    <source>
        <dbReference type="Pfam" id="PF25954"/>
    </source>
</evidence>
<feature type="domain" description="CusB-like beta-barrel" evidence="2">
    <location>
        <begin position="2"/>
        <end position="56"/>
    </location>
</feature>
<dbReference type="InterPro" id="IPR006143">
    <property type="entry name" value="RND_pump_MFP"/>
</dbReference>
<accession>A0ABM9DUV3</accession>
<dbReference type="Pfam" id="PF25954">
    <property type="entry name" value="Beta-barrel_RND_2"/>
    <property type="match status" value="1"/>
</dbReference>
<evidence type="ECO:0000313" key="4">
    <source>
        <dbReference type="EMBL" id="CAH2400490.1"/>
    </source>
</evidence>
<dbReference type="InterPro" id="IPR058627">
    <property type="entry name" value="MdtA-like_C"/>
</dbReference>
<dbReference type="Proteomes" id="UP001152604">
    <property type="component" value="Unassembled WGS sequence"/>
</dbReference>
<comment type="caution">
    <text evidence="4">The sequence shown here is derived from an EMBL/GenBank/DDBJ whole genome shotgun (WGS) entry which is preliminary data.</text>
</comment>
<protein>
    <recommendedName>
        <fullName evidence="6">Efflux RND transporter periplasmic adaptor subunit</fullName>
    </recommendedName>
</protein>
<evidence type="ECO:0008006" key="6">
    <source>
        <dbReference type="Google" id="ProtNLM"/>
    </source>
</evidence>
<comment type="similarity">
    <text evidence="1">Belongs to the membrane fusion protein (MFP) (TC 8.A.1) family.</text>
</comment>
<dbReference type="Pfam" id="PF25967">
    <property type="entry name" value="RND-MFP_C"/>
    <property type="match status" value="1"/>
</dbReference>
<organism evidence="4 5">
    <name type="scientific">Mesorhizobium ventifaucium</name>
    <dbReference type="NCBI Taxonomy" id="666020"/>
    <lineage>
        <taxon>Bacteria</taxon>
        <taxon>Pseudomonadati</taxon>
        <taxon>Pseudomonadota</taxon>
        <taxon>Alphaproteobacteria</taxon>
        <taxon>Hyphomicrobiales</taxon>
        <taxon>Phyllobacteriaceae</taxon>
        <taxon>Mesorhizobium</taxon>
    </lineage>
</organism>
<proteinExistence type="inferred from homology"/>
<evidence type="ECO:0000259" key="3">
    <source>
        <dbReference type="Pfam" id="PF25967"/>
    </source>
</evidence>
<evidence type="ECO:0000256" key="1">
    <source>
        <dbReference type="ARBA" id="ARBA00009477"/>
    </source>
</evidence>
<sequence>MAVNVSIQGRPDVAVTGTIREISPEADSTTGTYQVKVALASPPPEMRLGAVVVGRVESEGGQEVTTLPPTALLQSGDEPQVWVIGGDGKVQRRNVQLLQFDTDSVVVSHGLSAGEKVVTAGVNSLADGELVNAETEVE</sequence>
<dbReference type="NCBIfam" id="TIGR01730">
    <property type="entry name" value="RND_mfp"/>
    <property type="match status" value="1"/>
</dbReference>
<dbReference type="PANTHER" id="PTHR30469">
    <property type="entry name" value="MULTIDRUG RESISTANCE PROTEIN MDTA"/>
    <property type="match status" value="1"/>
</dbReference>
<reference evidence="4" key="1">
    <citation type="submission" date="2022-03" db="EMBL/GenBank/DDBJ databases">
        <authorList>
            <person name="Brunel B."/>
        </authorList>
    </citation>
    <scope>NUCLEOTIDE SEQUENCE</scope>
    <source>
        <strain evidence="4">STM4922sample</strain>
    </source>
</reference>
<feature type="domain" description="Multidrug resistance protein MdtA-like C-terminal permuted SH3" evidence="3">
    <location>
        <begin position="73"/>
        <end position="122"/>
    </location>
</feature>
<dbReference type="EMBL" id="CAKXZS010000017">
    <property type="protein sequence ID" value="CAH2400490.1"/>
    <property type="molecule type" value="Genomic_DNA"/>
</dbReference>
<keyword evidence="5" id="KW-1185">Reference proteome</keyword>
<name>A0ABM9DUV3_9HYPH</name>
<dbReference type="Gene3D" id="2.40.30.170">
    <property type="match status" value="1"/>
</dbReference>
<dbReference type="Gene3D" id="2.40.420.20">
    <property type="match status" value="1"/>
</dbReference>
<gene>
    <name evidence="4" type="ORF">MES4922_240024</name>
</gene>
<evidence type="ECO:0000313" key="5">
    <source>
        <dbReference type="Proteomes" id="UP001152604"/>
    </source>
</evidence>
<dbReference type="PANTHER" id="PTHR30469:SF15">
    <property type="entry name" value="HLYD FAMILY OF SECRETION PROTEINS"/>
    <property type="match status" value="1"/>
</dbReference>
<dbReference type="InterPro" id="IPR058792">
    <property type="entry name" value="Beta-barrel_RND_2"/>
</dbReference>